<dbReference type="Pfam" id="PF10026">
    <property type="entry name" value="DUF2268"/>
    <property type="match status" value="1"/>
</dbReference>
<dbReference type="AlphaFoldDB" id="A0A443J7X7"/>
<dbReference type="RefSeq" id="WP_128210452.1">
    <property type="nucleotide sequence ID" value="NZ_SAUZ01000040.1"/>
</dbReference>
<evidence type="ECO:0000313" key="2">
    <source>
        <dbReference type="EMBL" id="RWR16599.1"/>
    </source>
</evidence>
<proteinExistence type="predicted"/>
<evidence type="ECO:0000313" key="3">
    <source>
        <dbReference type="Proteomes" id="UP000284476"/>
    </source>
</evidence>
<protein>
    <submittedName>
        <fullName evidence="2">Peptidase</fullName>
    </submittedName>
</protein>
<organism evidence="2 3">
    <name type="scientific">Paenirhodobacter populi</name>
    <dbReference type="NCBI Taxonomy" id="2306993"/>
    <lineage>
        <taxon>Bacteria</taxon>
        <taxon>Pseudomonadati</taxon>
        <taxon>Pseudomonadota</taxon>
        <taxon>Alphaproteobacteria</taxon>
        <taxon>Rhodobacterales</taxon>
        <taxon>Rhodobacter group</taxon>
        <taxon>Paenirhodobacter</taxon>
    </lineage>
</organism>
<reference evidence="2 3" key="1">
    <citation type="submission" date="2019-01" db="EMBL/GenBank/DDBJ databases">
        <title>Sinorhodobacter populi sp. nov. isolated from the symptomatic bark tissue of Populus euramericana canker.</title>
        <authorList>
            <person name="Xu G."/>
        </authorList>
    </citation>
    <scope>NUCLEOTIDE SEQUENCE [LARGE SCALE GENOMIC DNA]</scope>
    <source>
        <strain evidence="2 3">SK2B-1</strain>
    </source>
</reference>
<feature type="domain" description="DUF2268" evidence="1">
    <location>
        <begin position="67"/>
        <end position="225"/>
    </location>
</feature>
<reference evidence="2 3" key="2">
    <citation type="submission" date="2019-01" db="EMBL/GenBank/DDBJ databases">
        <authorList>
            <person name="Li Y."/>
        </authorList>
    </citation>
    <scope>NUCLEOTIDE SEQUENCE [LARGE SCALE GENOMIC DNA]</scope>
    <source>
        <strain evidence="2 3">SK2B-1</strain>
    </source>
</reference>
<name>A0A443J7X7_9RHOB</name>
<evidence type="ECO:0000259" key="1">
    <source>
        <dbReference type="Pfam" id="PF10026"/>
    </source>
</evidence>
<gene>
    <name evidence="2" type="ORF">D2T30_21345</name>
</gene>
<sequence length="231" mass="25287">MQRSRSASFAGSLEPSPIGLEPMAPRWATVHLLSHEPLHITRRTRARSHALKIAGARPAPTSSRIAQQSLRETGHAGFATEAGVVYVTVDPGHAALRVNADLSLERMLAHALHHSARWDGPGYGRTLGAALVSEGLAGHFAQEVFGKGPEPWESLPVSVLRTHIPRAFHEWAYEGYAHEAWFFGSPDFPRWLGYSLGYQLVARYLASHPGVRASELVHGDARDFLPQLGEV</sequence>
<dbReference type="EMBL" id="SAUZ01000040">
    <property type="protein sequence ID" value="RWR16599.1"/>
    <property type="molecule type" value="Genomic_DNA"/>
</dbReference>
<dbReference type="Proteomes" id="UP000284476">
    <property type="component" value="Unassembled WGS sequence"/>
</dbReference>
<dbReference type="InterPro" id="IPR018728">
    <property type="entry name" value="DUF2268"/>
</dbReference>
<comment type="caution">
    <text evidence="2">The sequence shown here is derived from an EMBL/GenBank/DDBJ whole genome shotgun (WGS) entry which is preliminary data.</text>
</comment>
<accession>A0A443J7X7</accession>